<dbReference type="RefSeq" id="WP_117715554.1">
    <property type="nucleotide sequence ID" value="NZ_QRUJ01000021.1"/>
</dbReference>
<dbReference type="Proteomes" id="UP000260758">
    <property type="component" value="Unassembled WGS sequence"/>
</dbReference>
<evidence type="ECO:0000313" key="15">
    <source>
        <dbReference type="Proteomes" id="UP000266066"/>
    </source>
</evidence>
<reference evidence="13 14" key="1">
    <citation type="submission" date="2018-08" db="EMBL/GenBank/DDBJ databases">
        <title>A genome reference for cultivated species of the human gut microbiota.</title>
        <authorList>
            <person name="Zou Y."/>
            <person name="Xue W."/>
            <person name="Luo G."/>
        </authorList>
    </citation>
    <scope>NUCLEOTIDE SEQUENCE [LARGE SCALE GENOMIC DNA]</scope>
    <source>
        <strain evidence="11 17">AF17-27</strain>
        <strain evidence="10 15">AF25-15</strain>
        <strain evidence="12 16">AM48-7</strain>
        <strain evidence="9 14">OM07-13</strain>
        <strain evidence="8 13">OM08-12AT</strain>
    </source>
</reference>
<dbReference type="Proteomes" id="UP000283431">
    <property type="component" value="Unassembled WGS sequence"/>
</dbReference>
<feature type="binding site" evidence="5">
    <location>
        <position position="108"/>
    </location>
    <ligand>
        <name>Zn(2+)</name>
        <dbReference type="ChEBI" id="CHEBI:29105"/>
    </ligand>
</feature>
<feature type="transmembrane region" description="Helical" evidence="7">
    <location>
        <begin position="85"/>
        <end position="107"/>
    </location>
</feature>
<evidence type="ECO:0000313" key="12">
    <source>
        <dbReference type="EMBL" id="RGZ73828.1"/>
    </source>
</evidence>
<dbReference type="AlphaFoldDB" id="A0A395UX57"/>
<evidence type="ECO:0000256" key="2">
    <source>
        <dbReference type="ARBA" id="ARBA00022692"/>
    </source>
</evidence>
<evidence type="ECO:0008006" key="18">
    <source>
        <dbReference type="Google" id="ProtNLM"/>
    </source>
</evidence>
<dbReference type="GO" id="GO:0046872">
    <property type="term" value="F:metal ion binding"/>
    <property type="evidence" value="ECO:0007669"/>
    <property type="project" value="UniProtKB-KW"/>
</dbReference>
<evidence type="ECO:0000313" key="8">
    <source>
        <dbReference type="EMBL" id="RGM44390.1"/>
    </source>
</evidence>
<keyword evidence="3 7" id="KW-1133">Transmembrane helix</keyword>
<evidence type="ECO:0000313" key="10">
    <source>
        <dbReference type="EMBL" id="RGR52522.1"/>
    </source>
</evidence>
<dbReference type="EMBL" id="QSTI01000034">
    <property type="protein sequence ID" value="RGM44390.1"/>
    <property type="molecule type" value="Genomic_DNA"/>
</dbReference>
<dbReference type="EMBL" id="QSTP01000038">
    <property type="protein sequence ID" value="RGM65661.1"/>
    <property type="molecule type" value="Genomic_DNA"/>
</dbReference>
<proteinExistence type="predicted"/>
<dbReference type="Proteomes" id="UP000266066">
    <property type="component" value="Unassembled WGS sequence"/>
</dbReference>
<evidence type="ECO:0000256" key="4">
    <source>
        <dbReference type="ARBA" id="ARBA00023136"/>
    </source>
</evidence>
<sequence>MAEIKNSESDMSTQQKAELDKEKRKEEKKEAKRAKRAKRQHYRELNEPPKLTVLEEVGNAVTHGIGAGLAIAGFVLLLLKSDTGLKVMASCFYGISLILMFLMSCLYHSYKSGLAVKRIWRRFDYSSIYLLIGGTFAPMYLVYWENVLGIVLFCVQWALIIAGITIICVFGPGRFRPIHYTLYFVIGWSAIMFIPDWFRNDKPLLGWIVGGGIVYTLGMIPFVKDTKGMHFIWHIFVMLGAALHWFGMYLYVY</sequence>
<evidence type="ECO:0000256" key="5">
    <source>
        <dbReference type="PIRSR" id="PIRSR604254-1"/>
    </source>
</evidence>
<dbReference type="EMBL" id="QRXR01000043">
    <property type="protein sequence ID" value="RGU19232.1"/>
    <property type="molecule type" value="Genomic_DNA"/>
</dbReference>
<feature type="binding site" evidence="5">
    <location>
        <position position="234"/>
    </location>
    <ligand>
        <name>Zn(2+)</name>
        <dbReference type="ChEBI" id="CHEBI:29105"/>
    </ligand>
</feature>
<feature type="transmembrane region" description="Helical" evidence="7">
    <location>
        <begin position="150"/>
        <end position="173"/>
    </location>
</feature>
<evidence type="ECO:0000313" key="13">
    <source>
        <dbReference type="Proteomes" id="UP000260717"/>
    </source>
</evidence>
<feature type="binding site" evidence="5">
    <location>
        <position position="230"/>
    </location>
    <ligand>
        <name>Zn(2+)</name>
        <dbReference type="ChEBI" id="CHEBI:29105"/>
    </ligand>
</feature>
<dbReference type="PANTHER" id="PTHR20855">
    <property type="entry name" value="ADIPOR/PROGESTIN RECEPTOR-RELATED"/>
    <property type="match status" value="1"/>
</dbReference>
<dbReference type="GO" id="GO:0016020">
    <property type="term" value="C:membrane"/>
    <property type="evidence" value="ECO:0007669"/>
    <property type="project" value="UniProtKB-SubCell"/>
</dbReference>
<gene>
    <name evidence="12" type="ORF">DW975_14250</name>
    <name evidence="11" type="ORF">DWW89_15990</name>
    <name evidence="10" type="ORF">DWY38_14315</name>
    <name evidence="9" type="ORF">DXB99_18630</name>
    <name evidence="8" type="ORF">DXC13_14255</name>
</gene>
<feature type="transmembrane region" description="Helical" evidence="7">
    <location>
        <begin position="204"/>
        <end position="223"/>
    </location>
</feature>
<protein>
    <recommendedName>
        <fullName evidence="18">Hemolysin III family protein</fullName>
    </recommendedName>
</protein>
<dbReference type="Proteomes" id="UP000260717">
    <property type="component" value="Unassembled WGS sequence"/>
</dbReference>
<comment type="subcellular location">
    <subcellularLocation>
        <location evidence="1">Membrane</location>
        <topology evidence="1">Multi-pass membrane protein</topology>
    </subcellularLocation>
</comment>
<feature type="transmembrane region" description="Helical" evidence="7">
    <location>
        <begin position="180"/>
        <end position="198"/>
    </location>
</feature>
<evidence type="ECO:0000313" key="9">
    <source>
        <dbReference type="EMBL" id="RGM65661.1"/>
    </source>
</evidence>
<organism evidence="10 15">
    <name type="scientific">Agathobacter rectalis</name>
    <dbReference type="NCBI Taxonomy" id="39491"/>
    <lineage>
        <taxon>Bacteria</taxon>
        <taxon>Bacillati</taxon>
        <taxon>Bacillota</taxon>
        <taxon>Clostridia</taxon>
        <taxon>Lachnospirales</taxon>
        <taxon>Lachnospiraceae</taxon>
        <taxon>Agathobacter</taxon>
    </lineage>
</organism>
<dbReference type="PANTHER" id="PTHR20855:SF3">
    <property type="entry name" value="LD03007P"/>
    <property type="match status" value="1"/>
</dbReference>
<evidence type="ECO:0000313" key="17">
    <source>
        <dbReference type="Proteomes" id="UP000283765"/>
    </source>
</evidence>
<dbReference type="EMBL" id="QSEN01000039">
    <property type="protein sequence ID" value="RGZ73828.1"/>
    <property type="molecule type" value="Genomic_DNA"/>
</dbReference>
<feature type="compositionally biased region" description="Basic and acidic residues" evidence="6">
    <location>
        <begin position="17"/>
        <end position="30"/>
    </location>
</feature>
<evidence type="ECO:0000313" key="14">
    <source>
        <dbReference type="Proteomes" id="UP000260758"/>
    </source>
</evidence>
<dbReference type="EMBL" id="QRUJ01000021">
    <property type="protein sequence ID" value="RGR52522.1"/>
    <property type="molecule type" value="Genomic_DNA"/>
</dbReference>
<keyword evidence="5" id="KW-0479">Metal-binding</keyword>
<name>A0A395UX57_9FIRM</name>
<keyword evidence="4 7" id="KW-0472">Membrane</keyword>
<evidence type="ECO:0000313" key="16">
    <source>
        <dbReference type="Proteomes" id="UP000283431"/>
    </source>
</evidence>
<feature type="transmembrane region" description="Helical" evidence="7">
    <location>
        <begin position="60"/>
        <end position="79"/>
    </location>
</feature>
<feature type="region of interest" description="Disordered" evidence="6">
    <location>
        <begin position="1"/>
        <end position="41"/>
    </location>
</feature>
<dbReference type="InterPro" id="IPR004254">
    <property type="entry name" value="AdipoR/HlyIII-related"/>
</dbReference>
<dbReference type="Proteomes" id="UP000283765">
    <property type="component" value="Unassembled WGS sequence"/>
</dbReference>
<evidence type="ECO:0000313" key="11">
    <source>
        <dbReference type="EMBL" id="RGU19232.1"/>
    </source>
</evidence>
<evidence type="ECO:0000256" key="7">
    <source>
        <dbReference type="SAM" id="Phobius"/>
    </source>
</evidence>
<evidence type="ECO:0000256" key="3">
    <source>
        <dbReference type="ARBA" id="ARBA00022989"/>
    </source>
</evidence>
<keyword evidence="2 7" id="KW-0812">Transmembrane</keyword>
<accession>A0A395UX57</accession>
<feature type="transmembrane region" description="Helical" evidence="7">
    <location>
        <begin position="230"/>
        <end position="252"/>
    </location>
</feature>
<evidence type="ECO:0000256" key="1">
    <source>
        <dbReference type="ARBA" id="ARBA00004141"/>
    </source>
</evidence>
<comment type="caution">
    <text evidence="10">The sequence shown here is derived from an EMBL/GenBank/DDBJ whole genome shotgun (WGS) entry which is preliminary data.</text>
</comment>
<keyword evidence="5" id="KW-0862">Zinc</keyword>
<evidence type="ECO:0000256" key="6">
    <source>
        <dbReference type="SAM" id="MobiDB-lite"/>
    </source>
</evidence>
<dbReference type="Pfam" id="PF03006">
    <property type="entry name" value="HlyIII"/>
    <property type="match status" value="1"/>
</dbReference>
<feature type="transmembrane region" description="Helical" evidence="7">
    <location>
        <begin position="128"/>
        <end position="144"/>
    </location>
</feature>
<feature type="compositionally biased region" description="Basic residues" evidence="6">
    <location>
        <begin position="31"/>
        <end position="41"/>
    </location>
</feature>